<feature type="signal peptide" evidence="6">
    <location>
        <begin position="1"/>
        <end position="20"/>
    </location>
</feature>
<dbReference type="GO" id="GO:0005737">
    <property type="term" value="C:cytoplasm"/>
    <property type="evidence" value="ECO:0007669"/>
    <property type="project" value="TreeGrafter"/>
</dbReference>
<dbReference type="PANTHER" id="PTHR10363:SF2">
    <property type="entry name" value="BLEOMYCIN HYDROLASE"/>
    <property type="match status" value="1"/>
</dbReference>
<evidence type="ECO:0000313" key="7">
    <source>
        <dbReference type="EMBL" id="TKJ40492.1"/>
    </source>
</evidence>
<keyword evidence="3 4" id="KW-0788">Thiol protease</keyword>
<dbReference type="Pfam" id="PF03051">
    <property type="entry name" value="Peptidase_C1_2"/>
    <property type="match status" value="2"/>
</dbReference>
<comment type="similarity">
    <text evidence="4">Belongs to the peptidase C1 family.</text>
</comment>
<feature type="active site" evidence="5">
    <location>
        <position position="422"/>
    </location>
</feature>
<evidence type="ECO:0000256" key="3">
    <source>
        <dbReference type="ARBA" id="ARBA00022807"/>
    </source>
</evidence>
<reference evidence="7 8" key="1">
    <citation type="submission" date="2017-06" db="EMBL/GenBank/DDBJ databases">
        <title>Novel microbial phyla capable of carbon fixation and sulfur reduction in deep-sea sediments.</title>
        <authorList>
            <person name="Huang J."/>
            <person name="Baker B."/>
            <person name="Wang Y."/>
        </authorList>
    </citation>
    <scope>NUCLEOTIDE SEQUENCE [LARGE SCALE GENOMIC DNA]</scope>
    <source>
        <strain evidence="7">B3_LCP</strain>
    </source>
</reference>
<dbReference type="GO" id="GO:0070005">
    <property type="term" value="F:cysteine-type aminopeptidase activity"/>
    <property type="evidence" value="ECO:0007669"/>
    <property type="project" value="InterPro"/>
</dbReference>
<comment type="caution">
    <text evidence="7">The sequence shown here is derived from an EMBL/GenBank/DDBJ whole genome shotgun (WGS) entry which is preliminary data.</text>
</comment>
<gene>
    <name evidence="7" type="ORF">CEE37_09265</name>
</gene>
<name>A0A532V020_UNCL8</name>
<evidence type="ECO:0000256" key="2">
    <source>
        <dbReference type="ARBA" id="ARBA00022801"/>
    </source>
</evidence>
<organism evidence="7 8">
    <name type="scientific">candidate division LCP-89 bacterium B3_LCP</name>
    <dbReference type="NCBI Taxonomy" id="2012998"/>
    <lineage>
        <taxon>Bacteria</taxon>
        <taxon>Pseudomonadati</taxon>
        <taxon>Bacteria division LCP-89</taxon>
    </lineage>
</organism>
<dbReference type="SUPFAM" id="SSF54001">
    <property type="entry name" value="Cysteine proteinases"/>
    <property type="match status" value="1"/>
</dbReference>
<dbReference type="InterPro" id="IPR038765">
    <property type="entry name" value="Papain-like_cys_pep_sf"/>
</dbReference>
<evidence type="ECO:0000256" key="4">
    <source>
        <dbReference type="PIRNR" id="PIRNR005700"/>
    </source>
</evidence>
<dbReference type="PROSITE" id="PS00139">
    <property type="entry name" value="THIOL_PROTEASE_CYS"/>
    <property type="match status" value="1"/>
</dbReference>
<feature type="active site" evidence="5">
    <location>
        <position position="94"/>
    </location>
</feature>
<dbReference type="Gene3D" id="3.90.70.10">
    <property type="entry name" value="Cysteine proteinases"/>
    <property type="match status" value="1"/>
</dbReference>
<dbReference type="InterPro" id="IPR000169">
    <property type="entry name" value="Pept_cys_AS"/>
</dbReference>
<evidence type="ECO:0000313" key="8">
    <source>
        <dbReference type="Proteomes" id="UP000319619"/>
    </source>
</evidence>
<dbReference type="PANTHER" id="PTHR10363">
    <property type="entry name" value="BLEOMYCIN HYDROLASE"/>
    <property type="match status" value="1"/>
</dbReference>
<dbReference type="PIRSF" id="PIRSF005700">
    <property type="entry name" value="PepC"/>
    <property type="match status" value="1"/>
</dbReference>
<dbReference type="EMBL" id="NJBN01000005">
    <property type="protein sequence ID" value="TKJ40492.1"/>
    <property type="molecule type" value="Genomic_DNA"/>
</dbReference>
<feature type="chain" id="PRO_5022174843" description="Aminopeptidase" evidence="6">
    <location>
        <begin position="21"/>
        <end position="503"/>
    </location>
</feature>
<evidence type="ECO:0000256" key="5">
    <source>
        <dbReference type="PIRSR" id="PIRSR005700-1"/>
    </source>
</evidence>
<keyword evidence="1 4" id="KW-0645">Protease</keyword>
<keyword evidence="6" id="KW-0732">Signal</keyword>
<keyword evidence="4" id="KW-0031">Aminopeptidase</keyword>
<protein>
    <recommendedName>
        <fullName evidence="4">Aminopeptidase</fullName>
    </recommendedName>
</protein>
<sequence length="503" mass="58163">MRTMWLTIIVSLCLAGFVMAADEPEAGAVDDELIEKMLESFDPDPQTQRLIDAVLHNPVRDIAINKKVFNDHNPYFSHEIKTGKITDQKSTGRCWLYAGLNILRPAVIDKIDDSSFEFSQNYLFFWDKIEKANTFLEKVIARRKLDVRDEDFQRILERPVGDGGWWEYFANLVKKYGVVPASAMPETRSTKTSRMMDRYMTYQMREDAAELRAMSAKGASVKKLRQKKEEFLLEIYKVLTFHLGTPPTEFTYRYKSSVDEEKRTAELIRVINAITDGEGGGGFTETEALKEMAEDKVSVLKSYTPQEFAEEYVTADLDEYIVLGNDPSREMNKRYIIENDRNIFEQGESGYVNVSIEDLKLATLQSVLSDEPVWFGADVTEQRENGQGIMNSELYLYDDIYGLKTVFTKADRMLYQTEATNHAMVFIGVDVVNDKPMKWKVENSWGNDVGDAGFYTMYSNWFDEYVIQSIINKKYLPQRILDILDTKPVLIREHEFIAKIWMR</sequence>
<evidence type="ECO:0000256" key="6">
    <source>
        <dbReference type="SAM" id="SignalP"/>
    </source>
</evidence>
<proteinExistence type="inferred from homology"/>
<dbReference type="InterPro" id="IPR004134">
    <property type="entry name" value="Peptidase_C1B"/>
</dbReference>
<keyword evidence="2 4" id="KW-0378">Hydrolase</keyword>
<evidence type="ECO:0000256" key="1">
    <source>
        <dbReference type="ARBA" id="ARBA00022670"/>
    </source>
</evidence>
<dbReference type="GO" id="GO:0043418">
    <property type="term" value="P:homocysteine catabolic process"/>
    <property type="evidence" value="ECO:0007669"/>
    <property type="project" value="TreeGrafter"/>
</dbReference>
<accession>A0A532V020</accession>
<feature type="active site" evidence="5">
    <location>
        <position position="443"/>
    </location>
</feature>
<dbReference type="GO" id="GO:0009636">
    <property type="term" value="P:response to toxic substance"/>
    <property type="evidence" value="ECO:0007669"/>
    <property type="project" value="TreeGrafter"/>
</dbReference>
<dbReference type="GO" id="GO:0006508">
    <property type="term" value="P:proteolysis"/>
    <property type="evidence" value="ECO:0007669"/>
    <property type="project" value="UniProtKB-KW"/>
</dbReference>
<dbReference type="AlphaFoldDB" id="A0A532V020"/>
<dbReference type="Proteomes" id="UP000319619">
    <property type="component" value="Unassembled WGS sequence"/>
</dbReference>